<keyword evidence="11" id="KW-0812">Transmembrane</keyword>
<keyword evidence="11" id="KW-1133">Transmembrane helix</keyword>
<proteinExistence type="predicted"/>
<dbReference type="CDD" id="cd17546">
    <property type="entry name" value="REC_hyHK_CKI1_RcsC-like"/>
    <property type="match status" value="1"/>
</dbReference>
<keyword evidence="5" id="KW-0808">Transferase</keyword>
<name>A0ABR7SZX0_HELCL</name>
<evidence type="ECO:0000256" key="9">
    <source>
        <dbReference type="SAM" id="Coils"/>
    </source>
</evidence>
<evidence type="ECO:0000256" key="3">
    <source>
        <dbReference type="ARBA" id="ARBA00018672"/>
    </source>
</evidence>
<feature type="domain" description="Response regulatory" evidence="13">
    <location>
        <begin position="664"/>
        <end position="783"/>
    </location>
</feature>
<feature type="modified residue" description="4-aspartylphosphate" evidence="8">
    <location>
        <position position="713"/>
    </location>
</feature>
<comment type="function">
    <text evidence="7">May play the central regulatory role in sporulation. It may be an element of the effector pathway responsible for the activation of sporulation genes in response to nutritional stress. Spo0A may act in concert with spo0H (a sigma factor) to control the expression of some genes that are critical to the sporulation process.</text>
</comment>
<evidence type="ECO:0000256" key="8">
    <source>
        <dbReference type="PROSITE-ProRule" id="PRU00169"/>
    </source>
</evidence>
<dbReference type="EC" id="2.7.13.3" evidence="2"/>
<evidence type="ECO:0000256" key="5">
    <source>
        <dbReference type="ARBA" id="ARBA00022777"/>
    </source>
</evidence>
<dbReference type="EMBL" id="JACVHF010000004">
    <property type="protein sequence ID" value="MBC9784085.1"/>
    <property type="molecule type" value="Genomic_DNA"/>
</dbReference>
<evidence type="ECO:0000313" key="15">
    <source>
        <dbReference type="Proteomes" id="UP000617402"/>
    </source>
</evidence>
<dbReference type="Proteomes" id="UP000617402">
    <property type="component" value="Unassembled WGS sequence"/>
</dbReference>
<dbReference type="InterPro" id="IPR036097">
    <property type="entry name" value="HisK_dim/P_sf"/>
</dbReference>
<evidence type="ECO:0000256" key="6">
    <source>
        <dbReference type="ARBA" id="ARBA00023012"/>
    </source>
</evidence>
<keyword evidence="6" id="KW-0902">Two-component regulatory system</keyword>
<dbReference type="InterPro" id="IPR011006">
    <property type="entry name" value="CheY-like_superfamily"/>
</dbReference>
<dbReference type="Pfam" id="PF02518">
    <property type="entry name" value="HATPase_c"/>
    <property type="match status" value="1"/>
</dbReference>
<feature type="transmembrane region" description="Helical" evidence="11">
    <location>
        <begin position="297"/>
        <end position="317"/>
    </location>
</feature>
<sequence length="796" mass="88312">MRLQSAQHLQKAITRYSALGIFAIGLIIALVSILPLYQHLKNSENERLLFAARSRTMAVEQFLSKSQEITLQITSRSQIKKALTDYIHGKMTHDQLAAETTVRLSDAMNQSTGVVGITRFDALGNVVAQIGLPLPEGEQLFPKDLTEDTQIGNPIIQAGVGPLLVVSGAIVGTHGERLGVDKVIFSLNELADIAADNTGLGQSGEMLLGRVQDGQCALFFPPQKTDRIERSQVPLTSEIGLAMQKAVAGETGLLVPEEHNRNHDIISYGPIRGTSWAILVRMDAEELYISVQSQVALIAWIIIALIILGVIGMTILLRPLTGKIIVQTTELQDEIREKTSALEKELWERRQMETALVQAKEEAEVANRAKSAFLANMSHEIRTPLNAIIGMADLLWETPLNEEQKKYIGIFRDAGNNLLALINDILDLSKIESGKMEPKQTIFNLSDAIRETMNLFVSIAQEKGLCLKQQLPAEAPLFFEGDLDSLRQVLLNLLGNAVKFTEQGEITLSVALEPNRLTASDSQEEGEVFLYCSVTDTGIGIPQEQQERIFDTFTQVDVSTTRKYGGTGLGLSICKKLVELMGGQIRVHSQPGKGSTFTFMARFRPIYLESPESFKFENPPSNEPSSTQETSELEDTSSSVSLPERDNQLPLPDQAGYSRDPFRNILLAEDSHVNAMLVQLYLKGLHYRLDIVENGEEALEKFRQKHYDLVLMDIQMPVKDGYTSTREIRQWEQRQGKHPVPIIALTASVFLEDQERALAAGCNMLLPKPVKKMILLDTLSRYLSRAEVAVTVDKDS</sequence>
<dbReference type="CDD" id="cd16922">
    <property type="entry name" value="HATPase_EvgS-ArcB-TorS-like"/>
    <property type="match status" value="1"/>
</dbReference>
<dbReference type="Gene3D" id="1.10.287.130">
    <property type="match status" value="1"/>
</dbReference>
<feature type="region of interest" description="Disordered" evidence="10">
    <location>
        <begin position="612"/>
        <end position="656"/>
    </location>
</feature>
<evidence type="ECO:0000256" key="10">
    <source>
        <dbReference type="SAM" id="MobiDB-lite"/>
    </source>
</evidence>
<dbReference type="InterPro" id="IPR036890">
    <property type="entry name" value="HATPase_C_sf"/>
</dbReference>
<comment type="catalytic activity">
    <reaction evidence="1">
        <text>ATP + protein L-histidine = ADP + protein N-phospho-L-histidine.</text>
        <dbReference type="EC" id="2.7.13.3"/>
    </reaction>
</comment>
<comment type="caution">
    <text evidence="14">The sequence shown here is derived from an EMBL/GenBank/DDBJ whole genome shotgun (WGS) entry which is preliminary data.</text>
</comment>
<dbReference type="InterPro" id="IPR003594">
    <property type="entry name" value="HATPase_dom"/>
</dbReference>
<dbReference type="InterPro" id="IPR001789">
    <property type="entry name" value="Sig_transdc_resp-reg_receiver"/>
</dbReference>
<keyword evidence="11" id="KW-0472">Membrane</keyword>
<accession>A0ABR7SZX0</accession>
<dbReference type="Pfam" id="PF00512">
    <property type="entry name" value="HisKA"/>
    <property type="match status" value="1"/>
</dbReference>
<evidence type="ECO:0000256" key="2">
    <source>
        <dbReference type="ARBA" id="ARBA00012438"/>
    </source>
</evidence>
<dbReference type="CDD" id="cd00082">
    <property type="entry name" value="HisKA"/>
    <property type="match status" value="1"/>
</dbReference>
<evidence type="ECO:0000256" key="7">
    <source>
        <dbReference type="ARBA" id="ARBA00024867"/>
    </source>
</evidence>
<keyword evidence="9" id="KW-0175">Coiled coil</keyword>
<protein>
    <recommendedName>
        <fullName evidence="3">Stage 0 sporulation protein A homolog</fullName>
        <ecNumber evidence="2">2.7.13.3</ecNumber>
    </recommendedName>
</protein>
<dbReference type="SUPFAM" id="SSF47384">
    <property type="entry name" value="Homodimeric domain of signal transducing histidine kinase"/>
    <property type="match status" value="1"/>
</dbReference>
<evidence type="ECO:0000259" key="12">
    <source>
        <dbReference type="PROSITE" id="PS50109"/>
    </source>
</evidence>
<evidence type="ECO:0000256" key="1">
    <source>
        <dbReference type="ARBA" id="ARBA00000085"/>
    </source>
</evidence>
<feature type="coiled-coil region" evidence="9">
    <location>
        <begin position="342"/>
        <end position="369"/>
    </location>
</feature>
<dbReference type="SMART" id="SM00388">
    <property type="entry name" value="HisKA"/>
    <property type="match status" value="1"/>
</dbReference>
<dbReference type="SUPFAM" id="SSF52172">
    <property type="entry name" value="CheY-like"/>
    <property type="match status" value="1"/>
</dbReference>
<dbReference type="InterPro" id="IPR005467">
    <property type="entry name" value="His_kinase_dom"/>
</dbReference>
<keyword evidence="15" id="KW-1185">Reference proteome</keyword>
<dbReference type="SMART" id="SM00448">
    <property type="entry name" value="REC"/>
    <property type="match status" value="1"/>
</dbReference>
<feature type="compositionally biased region" description="Polar residues" evidence="10">
    <location>
        <begin position="619"/>
        <end position="641"/>
    </location>
</feature>
<dbReference type="Gene3D" id="3.40.50.2300">
    <property type="match status" value="1"/>
</dbReference>
<evidence type="ECO:0000256" key="11">
    <source>
        <dbReference type="SAM" id="Phobius"/>
    </source>
</evidence>
<organism evidence="14 15">
    <name type="scientific">Heliobacterium chlorum</name>
    <dbReference type="NCBI Taxonomy" id="2698"/>
    <lineage>
        <taxon>Bacteria</taxon>
        <taxon>Bacillati</taxon>
        <taxon>Bacillota</taxon>
        <taxon>Clostridia</taxon>
        <taxon>Eubacteriales</taxon>
        <taxon>Heliobacteriaceae</taxon>
        <taxon>Heliobacterium</taxon>
    </lineage>
</organism>
<keyword evidence="5" id="KW-0418">Kinase</keyword>
<gene>
    <name evidence="14" type="ORF">H1S01_06110</name>
</gene>
<dbReference type="PROSITE" id="PS50109">
    <property type="entry name" value="HIS_KIN"/>
    <property type="match status" value="1"/>
</dbReference>
<feature type="domain" description="Histidine kinase" evidence="12">
    <location>
        <begin position="376"/>
        <end position="605"/>
    </location>
</feature>
<dbReference type="SMART" id="SM00387">
    <property type="entry name" value="HATPase_c"/>
    <property type="match status" value="1"/>
</dbReference>
<dbReference type="InterPro" id="IPR003661">
    <property type="entry name" value="HisK_dim/P_dom"/>
</dbReference>
<dbReference type="Pfam" id="PF00072">
    <property type="entry name" value="Response_reg"/>
    <property type="match status" value="1"/>
</dbReference>
<dbReference type="PANTHER" id="PTHR45339:SF1">
    <property type="entry name" value="HYBRID SIGNAL TRANSDUCTION HISTIDINE KINASE J"/>
    <property type="match status" value="1"/>
</dbReference>
<dbReference type="PRINTS" id="PR00344">
    <property type="entry name" value="BCTRLSENSOR"/>
</dbReference>
<feature type="transmembrane region" description="Helical" evidence="11">
    <location>
        <begin position="12"/>
        <end position="37"/>
    </location>
</feature>
<dbReference type="Gene3D" id="3.30.565.10">
    <property type="entry name" value="Histidine kinase-like ATPase, C-terminal domain"/>
    <property type="match status" value="1"/>
</dbReference>
<dbReference type="RefSeq" id="WP_188039219.1">
    <property type="nucleotide sequence ID" value="NZ_JACVHF010000004.1"/>
</dbReference>
<dbReference type="PROSITE" id="PS50110">
    <property type="entry name" value="RESPONSE_REGULATORY"/>
    <property type="match status" value="1"/>
</dbReference>
<evidence type="ECO:0000259" key="13">
    <source>
        <dbReference type="PROSITE" id="PS50110"/>
    </source>
</evidence>
<dbReference type="PANTHER" id="PTHR45339">
    <property type="entry name" value="HYBRID SIGNAL TRANSDUCTION HISTIDINE KINASE J"/>
    <property type="match status" value="1"/>
</dbReference>
<reference evidence="14 15" key="1">
    <citation type="submission" date="2020-07" db="EMBL/GenBank/DDBJ databases">
        <title>Draft whole-genome sequence of Heliobacterium chlorum DSM 3682, type strain.</title>
        <authorList>
            <person name="Kyndt J.A."/>
            <person name="Meyer T.E."/>
            <person name="Imhoff J.F."/>
        </authorList>
    </citation>
    <scope>NUCLEOTIDE SEQUENCE [LARGE SCALE GENOMIC DNA]</scope>
    <source>
        <strain evidence="14 15">DSM 3682</strain>
    </source>
</reference>
<dbReference type="InterPro" id="IPR004358">
    <property type="entry name" value="Sig_transdc_His_kin-like_C"/>
</dbReference>
<dbReference type="SUPFAM" id="SSF55874">
    <property type="entry name" value="ATPase domain of HSP90 chaperone/DNA topoisomerase II/histidine kinase"/>
    <property type="match status" value="1"/>
</dbReference>
<keyword evidence="4 8" id="KW-0597">Phosphoprotein</keyword>
<evidence type="ECO:0000256" key="4">
    <source>
        <dbReference type="ARBA" id="ARBA00022553"/>
    </source>
</evidence>
<evidence type="ECO:0000313" key="14">
    <source>
        <dbReference type="EMBL" id="MBC9784085.1"/>
    </source>
</evidence>